<sequence length="131" mass="14532">MEYDNCRVLVVDDMSTMRRIVISLLVELGFKKELISEADDGSTAIAFLEKNTVDFVVTDWNMPQVTGIDLLRHIRKTEATSKLPVLMVTAEAKREQIIEAAGAGVNNYVVKPFNKKTLGEKISKIFAGLSA</sequence>
<evidence type="ECO:0000259" key="2">
    <source>
        <dbReference type="PROSITE" id="PS50110"/>
    </source>
</evidence>
<dbReference type="SMART" id="SM00448">
    <property type="entry name" value="REC"/>
    <property type="match status" value="1"/>
</dbReference>
<dbReference type="InterPro" id="IPR052048">
    <property type="entry name" value="ST_Response_Regulator"/>
</dbReference>
<dbReference type="SUPFAM" id="SSF52172">
    <property type="entry name" value="CheY-like"/>
    <property type="match status" value="1"/>
</dbReference>
<evidence type="ECO:0000256" key="1">
    <source>
        <dbReference type="PROSITE-ProRule" id="PRU00169"/>
    </source>
</evidence>
<reference evidence="3" key="1">
    <citation type="submission" date="2023-07" db="EMBL/GenBank/DDBJ databases">
        <title>Genome content predicts the carbon catabolic preferences of heterotrophic bacteria.</title>
        <authorList>
            <person name="Gralka M."/>
        </authorList>
    </citation>
    <scope>NUCLEOTIDE SEQUENCE</scope>
    <source>
        <strain evidence="3">4G09</strain>
    </source>
</reference>
<proteinExistence type="predicted"/>
<evidence type="ECO:0000313" key="3">
    <source>
        <dbReference type="EMBL" id="MDP2564321.1"/>
    </source>
</evidence>
<keyword evidence="4" id="KW-1185">Reference proteome</keyword>
<organism evidence="3 4">
    <name type="scientific">Pseudoalteromonas marina</name>
    <dbReference type="NCBI Taxonomy" id="267375"/>
    <lineage>
        <taxon>Bacteria</taxon>
        <taxon>Pseudomonadati</taxon>
        <taxon>Pseudomonadota</taxon>
        <taxon>Gammaproteobacteria</taxon>
        <taxon>Alteromonadales</taxon>
        <taxon>Pseudoalteromonadaceae</taxon>
        <taxon>Pseudoalteromonas</taxon>
    </lineage>
</organism>
<dbReference type="PANTHER" id="PTHR43228:SF1">
    <property type="entry name" value="TWO-COMPONENT RESPONSE REGULATOR ARR22"/>
    <property type="match status" value="1"/>
</dbReference>
<dbReference type="InterPro" id="IPR011006">
    <property type="entry name" value="CheY-like_superfamily"/>
</dbReference>
<keyword evidence="1" id="KW-0597">Phosphoprotein</keyword>
<protein>
    <submittedName>
        <fullName evidence="3">Response regulator</fullName>
    </submittedName>
</protein>
<dbReference type="PROSITE" id="PS50110">
    <property type="entry name" value="RESPONSE_REGULATORY"/>
    <property type="match status" value="1"/>
</dbReference>
<feature type="modified residue" description="4-aspartylphosphate" evidence="1">
    <location>
        <position position="59"/>
    </location>
</feature>
<gene>
    <name evidence="3" type="ORF">Q8W34_06725</name>
</gene>
<name>A0ABT9FCX5_9GAMM</name>
<dbReference type="InterPro" id="IPR001789">
    <property type="entry name" value="Sig_transdc_resp-reg_receiver"/>
</dbReference>
<dbReference type="PANTHER" id="PTHR43228">
    <property type="entry name" value="TWO-COMPONENT RESPONSE REGULATOR"/>
    <property type="match status" value="1"/>
</dbReference>
<feature type="domain" description="Response regulatory" evidence="2">
    <location>
        <begin position="7"/>
        <end position="126"/>
    </location>
</feature>
<accession>A0ABT9FCX5</accession>
<comment type="caution">
    <text evidence="3">The sequence shown here is derived from an EMBL/GenBank/DDBJ whole genome shotgun (WGS) entry which is preliminary data.</text>
</comment>
<dbReference type="Pfam" id="PF00072">
    <property type="entry name" value="Response_reg"/>
    <property type="match status" value="1"/>
</dbReference>
<dbReference type="RefSeq" id="WP_305471602.1">
    <property type="nucleotide sequence ID" value="NZ_JAUYVT010000004.1"/>
</dbReference>
<evidence type="ECO:0000313" key="4">
    <source>
        <dbReference type="Proteomes" id="UP001177212"/>
    </source>
</evidence>
<dbReference type="Proteomes" id="UP001177212">
    <property type="component" value="Unassembled WGS sequence"/>
</dbReference>
<dbReference type="EMBL" id="JAUYVT010000004">
    <property type="protein sequence ID" value="MDP2564321.1"/>
    <property type="molecule type" value="Genomic_DNA"/>
</dbReference>
<dbReference type="Gene3D" id="3.40.50.2300">
    <property type="match status" value="1"/>
</dbReference>